<proteinExistence type="inferred from homology"/>
<comment type="subunit">
    <text evidence="4">Homodimer.</text>
</comment>
<dbReference type="InterPro" id="IPR048950">
    <property type="entry name" value="Ppx_GppA_C"/>
</dbReference>
<feature type="domain" description="Ppx/GppA phosphatase N-terminal" evidence="11">
    <location>
        <begin position="30"/>
        <end position="312"/>
    </location>
</feature>
<comment type="similarity">
    <text evidence="3">Belongs to the GppA/Ppx family.</text>
</comment>
<name>A0A5P1REN2_9GAMM</name>
<dbReference type="GO" id="GO:0005886">
    <property type="term" value="C:plasma membrane"/>
    <property type="evidence" value="ECO:0007669"/>
    <property type="project" value="UniProtKB-SubCell"/>
</dbReference>
<dbReference type="CDD" id="cd24053">
    <property type="entry name" value="ASKHA_NBD_EcPPX-GppA-like"/>
    <property type="match status" value="1"/>
</dbReference>
<dbReference type="SUPFAM" id="SSF53067">
    <property type="entry name" value="Actin-like ATPase domain"/>
    <property type="match status" value="2"/>
</dbReference>
<evidence type="ECO:0000256" key="2">
    <source>
        <dbReference type="ARBA" id="ARBA00004202"/>
    </source>
</evidence>
<dbReference type="SUPFAM" id="SSF109604">
    <property type="entry name" value="HD-domain/PDEase-like"/>
    <property type="match status" value="1"/>
</dbReference>
<dbReference type="GO" id="GO:0006798">
    <property type="term" value="P:polyphosphate catabolic process"/>
    <property type="evidence" value="ECO:0007669"/>
    <property type="project" value="TreeGrafter"/>
</dbReference>
<protein>
    <recommendedName>
        <fullName evidence="6">Exopolyphosphatase</fullName>
        <ecNumber evidence="5">3.6.1.11</ecNumber>
    </recommendedName>
</protein>
<dbReference type="PANTHER" id="PTHR30005">
    <property type="entry name" value="EXOPOLYPHOSPHATASE"/>
    <property type="match status" value="1"/>
</dbReference>
<dbReference type="InterPro" id="IPR030673">
    <property type="entry name" value="PyroPPase_GppA_Ppx"/>
</dbReference>
<dbReference type="PANTHER" id="PTHR30005:SF14">
    <property type="entry name" value="EXOPOLYPHOSPHATASE"/>
    <property type="match status" value="1"/>
</dbReference>
<dbReference type="KEGG" id="ncu:F0U83_16090"/>
<keyword evidence="14" id="KW-1185">Reference proteome</keyword>
<organism evidence="13 14">
    <name type="scientific">Neptunomonas concharum</name>
    <dbReference type="NCBI Taxonomy" id="1031538"/>
    <lineage>
        <taxon>Bacteria</taxon>
        <taxon>Pseudomonadati</taxon>
        <taxon>Pseudomonadota</taxon>
        <taxon>Gammaproteobacteria</taxon>
        <taxon>Oceanospirillales</taxon>
        <taxon>Oceanospirillaceae</taxon>
        <taxon>Neptunomonas</taxon>
    </lineage>
</organism>
<keyword evidence="8 13" id="KW-0378">Hydrolase</keyword>
<evidence type="ECO:0000313" key="14">
    <source>
        <dbReference type="Proteomes" id="UP000324760"/>
    </source>
</evidence>
<dbReference type="Gene3D" id="3.30.420.40">
    <property type="match status" value="1"/>
</dbReference>
<dbReference type="InterPro" id="IPR043129">
    <property type="entry name" value="ATPase_NBD"/>
</dbReference>
<sequence length="506" mass="56612">MQKTESPIEQEREDSLLAAIDLGSNSFHMVIARLSQGELTTLDIMSEKVQLAAGINHKKHLSDEAMESGLACLSRFAQRLGDLPPSSVKIVGTNALREAANRRDFAEKAEKVLGVPIEIIAGREEARLIYLGVSHTLADTAGARLVVDIGGGSTEFIIGERFEPKELESLHMGCVSYTQRYFSDGILSEQSFRKAENAAMRELLSIRERYRQTGWTSCVGSSGSIKAIKNAVVSCGLNDEFITRKALEQLKSRVLSFADIETLEIPGIKPERMAILPAGLAILIALFDSLGIEEMAFSDGALREGLLYDMAGRLRHEDVRERSISALSQRYYVDEAHAQRVEQTALLALAQVKASWKLNHPDFHEMLSWAACTHEIGLTIAHSQFHKHSAYLLQHSDLAGFSNSEQQLLAFLVRGHRRKFPKEDYRQLPEGRKEPFKRLCVLLRLSVILNRSRSTERLPAFSLTADNKKLDLTFPEGWLTHHPLTHADLEQEIEYLKNADIKLTIT</sequence>
<keyword evidence="7" id="KW-1003">Cell membrane</keyword>
<dbReference type="Gene3D" id="3.30.420.150">
    <property type="entry name" value="Exopolyphosphatase. Domain 2"/>
    <property type="match status" value="1"/>
</dbReference>
<dbReference type="RefSeq" id="WP_138988073.1">
    <property type="nucleotide sequence ID" value="NZ_CP043869.1"/>
</dbReference>
<evidence type="ECO:0000256" key="5">
    <source>
        <dbReference type="ARBA" id="ARBA00012451"/>
    </source>
</evidence>
<dbReference type="PIRSF" id="PIRSF001267">
    <property type="entry name" value="Pyrophosphatase_GppA_Ppx"/>
    <property type="match status" value="1"/>
</dbReference>
<evidence type="ECO:0000256" key="4">
    <source>
        <dbReference type="ARBA" id="ARBA00011738"/>
    </source>
</evidence>
<dbReference type="Pfam" id="PF21447">
    <property type="entry name" value="Ppx-GppA_III"/>
    <property type="match status" value="1"/>
</dbReference>
<dbReference type="FunFam" id="3.30.420.150:FF:000001">
    <property type="entry name" value="Guanosine-5'-triphosphate,3'-diphosphate pyrophosphatase"/>
    <property type="match status" value="1"/>
</dbReference>
<evidence type="ECO:0000256" key="10">
    <source>
        <dbReference type="ARBA" id="ARBA00047607"/>
    </source>
</evidence>
<dbReference type="EMBL" id="CP043869">
    <property type="protein sequence ID" value="QEQ98109.1"/>
    <property type="molecule type" value="Genomic_DNA"/>
</dbReference>
<evidence type="ECO:0000256" key="6">
    <source>
        <dbReference type="ARBA" id="ARBA00020416"/>
    </source>
</evidence>
<evidence type="ECO:0000256" key="8">
    <source>
        <dbReference type="ARBA" id="ARBA00022801"/>
    </source>
</evidence>
<accession>A0A5P1REN2</accession>
<dbReference type="FunFam" id="3.30.420.40:FF:000023">
    <property type="entry name" value="Guanosine-5'-triphosphate,3'-diphosphate pyrophosphatase"/>
    <property type="match status" value="1"/>
</dbReference>
<reference evidence="13 14" key="1">
    <citation type="journal article" date="2019" name="Biochem. Eng. J.">
        <title>Metabolic engineering of the marine bacteria Neptunomonas concharum for the production of acetoin and meso-2,3-butanediol from acetate.</title>
        <authorList>
            <person name="Li W."/>
            <person name="Pu N."/>
            <person name="Liu C.-X."/>
            <person name="Yuan Q.-P."/>
            <person name="Li Z.-J."/>
        </authorList>
    </citation>
    <scope>NUCLEOTIDE SEQUENCE [LARGE SCALE GENOMIC DNA]</scope>
    <source>
        <strain evidence="13 14">JCM17730</strain>
    </source>
</reference>
<evidence type="ECO:0000259" key="12">
    <source>
        <dbReference type="Pfam" id="PF21447"/>
    </source>
</evidence>
<evidence type="ECO:0000259" key="11">
    <source>
        <dbReference type="Pfam" id="PF02541"/>
    </source>
</evidence>
<dbReference type="EC" id="3.6.1.11" evidence="5"/>
<dbReference type="Proteomes" id="UP000324760">
    <property type="component" value="Chromosome"/>
</dbReference>
<dbReference type="InterPro" id="IPR003695">
    <property type="entry name" value="Ppx_GppA_N"/>
</dbReference>
<gene>
    <name evidence="13" type="primary">ppx</name>
    <name evidence="13" type="ORF">F0U83_16090</name>
</gene>
<comment type="catalytic activity">
    <reaction evidence="10">
        <text>[phosphate](n) + H2O = [phosphate](n-1) + phosphate + H(+)</text>
        <dbReference type="Rhea" id="RHEA:21528"/>
        <dbReference type="Rhea" id="RHEA-COMP:9859"/>
        <dbReference type="Rhea" id="RHEA-COMP:14279"/>
        <dbReference type="ChEBI" id="CHEBI:15377"/>
        <dbReference type="ChEBI" id="CHEBI:15378"/>
        <dbReference type="ChEBI" id="CHEBI:16838"/>
        <dbReference type="ChEBI" id="CHEBI:43474"/>
        <dbReference type="EC" id="3.6.1.11"/>
    </reaction>
</comment>
<dbReference type="NCBIfam" id="TIGR03706">
    <property type="entry name" value="exo_poly_only"/>
    <property type="match status" value="1"/>
</dbReference>
<dbReference type="InterPro" id="IPR050273">
    <property type="entry name" value="GppA/Ppx_hydrolase"/>
</dbReference>
<dbReference type="Gene3D" id="1.10.3210.10">
    <property type="entry name" value="Hypothetical protein af1432"/>
    <property type="match status" value="1"/>
</dbReference>
<feature type="domain" description="Ppx/GppA phosphatase C-terminal" evidence="12">
    <location>
        <begin position="319"/>
        <end position="492"/>
    </location>
</feature>
<comment type="subcellular location">
    <subcellularLocation>
        <location evidence="2">Cell membrane</location>
        <topology evidence="2">Peripheral membrane protein</topology>
    </subcellularLocation>
</comment>
<evidence type="ECO:0000256" key="7">
    <source>
        <dbReference type="ARBA" id="ARBA00022475"/>
    </source>
</evidence>
<keyword evidence="9" id="KW-0472">Membrane</keyword>
<dbReference type="Pfam" id="PF02541">
    <property type="entry name" value="Ppx-GppA"/>
    <property type="match status" value="1"/>
</dbReference>
<evidence type="ECO:0000313" key="13">
    <source>
        <dbReference type="EMBL" id="QEQ98109.1"/>
    </source>
</evidence>
<evidence type="ECO:0000256" key="1">
    <source>
        <dbReference type="ARBA" id="ARBA00001946"/>
    </source>
</evidence>
<evidence type="ECO:0000256" key="9">
    <source>
        <dbReference type="ARBA" id="ARBA00023136"/>
    </source>
</evidence>
<dbReference type="OrthoDB" id="9793035at2"/>
<dbReference type="AlphaFoldDB" id="A0A5P1REN2"/>
<dbReference type="GO" id="GO:0004309">
    <property type="term" value="F:exopolyphosphatase activity"/>
    <property type="evidence" value="ECO:0007669"/>
    <property type="project" value="UniProtKB-EC"/>
</dbReference>
<dbReference type="InterPro" id="IPR022371">
    <property type="entry name" value="Exopolyphosphatase"/>
</dbReference>
<evidence type="ECO:0000256" key="3">
    <source>
        <dbReference type="ARBA" id="ARBA00007125"/>
    </source>
</evidence>
<comment type="cofactor">
    <cofactor evidence="1">
        <name>Mg(2+)</name>
        <dbReference type="ChEBI" id="CHEBI:18420"/>
    </cofactor>
</comment>